<keyword evidence="5" id="KW-0676">Redox-active center</keyword>
<evidence type="ECO:0000313" key="8">
    <source>
        <dbReference type="EMBL" id="PJK31021.1"/>
    </source>
</evidence>
<name>A0A2M9G5N5_9PROT</name>
<keyword evidence="4" id="KW-1015">Disulfide bond</keyword>
<evidence type="ECO:0000256" key="3">
    <source>
        <dbReference type="ARBA" id="ARBA00022748"/>
    </source>
</evidence>
<evidence type="ECO:0000256" key="1">
    <source>
        <dbReference type="ARBA" id="ARBA00004196"/>
    </source>
</evidence>
<dbReference type="InterPro" id="IPR017937">
    <property type="entry name" value="Thioredoxin_CS"/>
</dbReference>
<dbReference type="PANTHER" id="PTHR42852:SF6">
    <property type="entry name" value="THIOL:DISULFIDE INTERCHANGE PROTEIN DSBE"/>
    <property type="match status" value="1"/>
</dbReference>
<dbReference type="EMBL" id="PHIG01000011">
    <property type="protein sequence ID" value="PJK31021.1"/>
    <property type="molecule type" value="Genomic_DNA"/>
</dbReference>
<dbReference type="PROSITE" id="PS00194">
    <property type="entry name" value="THIOREDOXIN_1"/>
    <property type="match status" value="1"/>
</dbReference>
<keyword evidence="6" id="KW-0472">Membrane</keyword>
<dbReference type="NCBIfam" id="TIGR00385">
    <property type="entry name" value="dsbE"/>
    <property type="match status" value="1"/>
</dbReference>
<reference evidence="8 9" key="1">
    <citation type="submission" date="2017-11" db="EMBL/GenBank/DDBJ databases">
        <title>Draft genome sequence of Rhizobiales bacterium SY3-13.</title>
        <authorList>
            <person name="Sun C."/>
        </authorList>
    </citation>
    <scope>NUCLEOTIDE SEQUENCE [LARGE SCALE GENOMIC DNA]</scope>
    <source>
        <strain evidence="8 9">SY3-13</strain>
    </source>
</reference>
<dbReference type="PANTHER" id="PTHR42852">
    <property type="entry name" value="THIOL:DISULFIDE INTERCHANGE PROTEIN DSBE"/>
    <property type="match status" value="1"/>
</dbReference>
<dbReference type="InterPro" id="IPR050553">
    <property type="entry name" value="Thioredoxin_ResA/DsbE_sf"/>
</dbReference>
<feature type="transmembrane region" description="Helical" evidence="6">
    <location>
        <begin position="17"/>
        <end position="35"/>
    </location>
</feature>
<dbReference type="Gene3D" id="3.40.30.10">
    <property type="entry name" value="Glutaredoxin"/>
    <property type="match status" value="1"/>
</dbReference>
<dbReference type="GO" id="GO:0030288">
    <property type="term" value="C:outer membrane-bounded periplasmic space"/>
    <property type="evidence" value="ECO:0007669"/>
    <property type="project" value="InterPro"/>
</dbReference>
<comment type="caution">
    <text evidence="8">The sequence shown here is derived from an EMBL/GenBank/DDBJ whole genome shotgun (WGS) entry which is preliminary data.</text>
</comment>
<evidence type="ECO:0000256" key="2">
    <source>
        <dbReference type="ARBA" id="ARBA00007758"/>
    </source>
</evidence>
<evidence type="ECO:0000259" key="7">
    <source>
        <dbReference type="PROSITE" id="PS51352"/>
    </source>
</evidence>
<dbReference type="GO" id="GO:0017004">
    <property type="term" value="P:cytochrome complex assembly"/>
    <property type="evidence" value="ECO:0007669"/>
    <property type="project" value="UniProtKB-KW"/>
</dbReference>
<dbReference type="GO" id="GO:0015036">
    <property type="term" value="F:disulfide oxidoreductase activity"/>
    <property type="evidence" value="ECO:0007669"/>
    <property type="project" value="InterPro"/>
</dbReference>
<gene>
    <name evidence="8" type="ORF">CVT23_03935</name>
</gene>
<dbReference type="InterPro" id="IPR004799">
    <property type="entry name" value="Periplasmic_diS_OxRdtase_DsbE"/>
</dbReference>
<comment type="similarity">
    <text evidence="2">Belongs to the thioredoxin family. DsbE subfamily.</text>
</comment>
<protein>
    <submittedName>
        <fullName evidence="8">DsbE family thiol:disulfide interchange protein</fullName>
    </submittedName>
</protein>
<dbReference type="InterPro" id="IPR013766">
    <property type="entry name" value="Thioredoxin_domain"/>
</dbReference>
<evidence type="ECO:0000313" key="9">
    <source>
        <dbReference type="Proteomes" id="UP000229498"/>
    </source>
</evidence>
<dbReference type="InterPro" id="IPR013740">
    <property type="entry name" value="Redoxin"/>
</dbReference>
<feature type="domain" description="Thioredoxin" evidence="7">
    <location>
        <begin position="48"/>
        <end position="186"/>
    </location>
</feature>
<keyword evidence="6" id="KW-0812">Transmembrane</keyword>
<dbReference type="SUPFAM" id="SSF52833">
    <property type="entry name" value="Thioredoxin-like"/>
    <property type="match status" value="1"/>
</dbReference>
<dbReference type="OrthoDB" id="9799347at2"/>
<proteinExistence type="inferred from homology"/>
<evidence type="ECO:0000256" key="5">
    <source>
        <dbReference type="ARBA" id="ARBA00023284"/>
    </source>
</evidence>
<dbReference type="RefSeq" id="WP_109792510.1">
    <property type="nucleotide sequence ID" value="NZ_PHIG01000011.1"/>
</dbReference>
<sequence length="190" mass="20862">MSEQAEEQPTGGSSLRWLWALLPIAVFVVIGGFLFQGLSLDPKSIPSVLIDKPAPEFDLPPLPGKDNGLSRADLGGEPALVNVFASWCVACRVEHPILMELQKSGEVPIYGLNYKDRPNEAISWLDRFGDPYDRIGSDVNGRVGIDFGVYGVPETFVIDRNGVIVDKVIGPITPQILRDKLRPLLAELRK</sequence>
<dbReference type="CDD" id="cd03010">
    <property type="entry name" value="TlpA_like_DsbE"/>
    <property type="match status" value="1"/>
</dbReference>
<keyword evidence="6" id="KW-1133">Transmembrane helix</keyword>
<dbReference type="InterPro" id="IPR036249">
    <property type="entry name" value="Thioredoxin-like_sf"/>
</dbReference>
<evidence type="ECO:0000256" key="6">
    <source>
        <dbReference type="SAM" id="Phobius"/>
    </source>
</evidence>
<dbReference type="AlphaFoldDB" id="A0A2M9G5N5"/>
<organism evidence="8 9">
    <name type="scientific">Minwuia thermotolerans</name>
    <dbReference type="NCBI Taxonomy" id="2056226"/>
    <lineage>
        <taxon>Bacteria</taxon>
        <taxon>Pseudomonadati</taxon>
        <taxon>Pseudomonadota</taxon>
        <taxon>Alphaproteobacteria</taxon>
        <taxon>Minwuiales</taxon>
        <taxon>Minwuiaceae</taxon>
        <taxon>Minwuia</taxon>
    </lineage>
</organism>
<keyword evidence="3" id="KW-0201">Cytochrome c-type biogenesis</keyword>
<evidence type="ECO:0000256" key="4">
    <source>
        <dbReference type="ARBA" id="ARBA00023157"/>
    </source>
</evidence>
<dbReference type="PROSITE" id="PS51352">
    <property type="entry name" value="THIOREDOXIN_2"/>
    <property type="match status" value="1"/>
</dbReference>
<keyword evidence="9" id="KW-1185">Reference proteome</keyword>
<dbReference type="Pfam" id="PF08534">
    <property type="entry name" value="Redoxin"/>
    <property type="match status" value="1"/>
</dbReference>
<accession>A0A2M9G5N5</accession>
<dbReference type="Proteomes" id="UP000229498">
    <property type="component" value="Unassembled WGS sequence"/>
</dbReference>
<comment type="subcellular location">
    <subcellularLocation>
        <location evidence="1">Cell envelope</location>
    </subcellularLocation>
</comment>